<evidence type="ECO:0000313" key="3">
    <source>
        <dbReference type="Proteomes" id="UP000630135"/>
    </source>
</evidence>
<organism evidence="1 4">
    <name type="scientific">Deinococcus wulumuqiensis</name>
    <dbReference type="NCBI Taxonomy" id="980427"/>
    <lineage>
        <taxon>Bacteria</taxon>
        <taxon>Thermotogati</taxon>
        <taxon>Deinococcota</taxon>
        <taxon>Deinococci</taxon>
        <taxon>Deinococcales</taxon>
        <taxon>Deinococcaceae</taxon>
        <taxon>Deinococcus</taxon>
    </lineage>
</organism>
<keyword evidence="3" id="KW-1185">Reference proteome</keyword>
<dbReference type="RefSeq" id="WP_017870023.1">
    <property type="nucleotide sequence ID" value="NZ_BMLZ01000018.1"/>
</dbReference>
<gene>
    <name evidence="2" type="ORF">GCM10008021_16030</name>
    <name evidence="1" type="ORF">GCM10010914_21790</name>
</gene>
<evidence type="ECO:0000313" key="1">
    <source>
        <dbReference type="EMBL" id="GGI87002.1"/>
    </source>
</evidence>
<dbReference type="EMBL" id="BMMA01000022">
    <property type="protein sequence ID" value="GGI87002.1"/>
    <property type="molecule type" value="Genomic_DNA"/>
</dbReference>
<accession>A0AAV4K8E6</accession>
<sequence length="71" mass="7981">MTPMRLHIAPCADTACPSRGRCLRYAPDAPNPVDFERRPDAPACTCLLDPVAEPHERRAYAEFVTRELGER</sequence>
<dbReference type="Proteomes" id="UP000630135">
    <property type="component" value="Unassembled WGS sequence"/>
</dbReference>
<dbReference type="AlphaFoldDB" id="A0AAV4K8E6"/>
<reference evidence="1" key="4">
    <citation type="submission" date="2023-08" db="EMBL/GenBank/DDBJ databases">
        <authorList>
            <person name="Sun Q."/>
            <person name="Zhou Y."/>
        </authorList>
    </citation>
    <scope>NUCLEOTIDE SEQUENCE</scope>
    <source>
        <strain evidence="2">CGMCC 1.8884</strain>
        <strain evidence="1">CGMCC 1.8885</strain>
    </source>
</reference>
<protein>
    <submittedName>
        <fullName evidence="1">Uncharacterized protein</fullName>
    </submittedName>
</protein>
<name>A0AAV4K8E6_9DEIO</name>
<reference evidence="3" key="3">
    <citation type="journal article" date="2019" name="Int. J. Syst. Evol. Microbiol.">
        <title>The Global Catalogue of Microorganisms (GCM) 10K type strain sequencing project: providing services to taxonomists for standard genome sequencing and annotation.</title>
        <authorList>
            <consortium name="The Broad Institute Genomics Platform"/>
            <consortium name="The Broad Institute Genome Sequencing Center for Infectious Disease"/>
            <person name="Wu L."/>
            <person name="Ma J."/>
        </authorList>
    </citation>
    <scope>NUCLEOTIDE SEQUENCE [LARGE SCALE GENOMIC DNA]</scope>
    <source>
        <strain evidence="3">CGMCC 1.8884</strain>
    </source>
</reference>
<proteinExistence type="predicted"/>
<dbReference type="EMBL" id="BMLZ01000018">
    <property type="protein sequence ID" value="GGP29952.1"/>
    <property type="molecule type" value="Genomic_DNA"/>
</dbReference>
<comment type="caution">
    <text evidence="1">The sequence shown here is derived from an EMBL/GenBank/DDBJ whole genome shotgun (WGS) entry which is preliminary data.</text>
</comment>
<reference evidence="2" key="1">
    <citation type="journal article" date="2014" name="Int. J. Syst. Evol. Microbiol.">
        <title>Complete genome of a new Firmicutes species belonging to the dominant human colonic microbiota ('Ruminococcus bicirculans') reveals two chromosomes and a selective capacity to utilize plant glucans.</title>
        <authorList>
            <consortium name="NISC Comparative Sequencing Program"/>
            <person name="Wegmann U."/>
            <person name="Louis P."/>
            <person name="Goesmann A."/>
            <person name="Henrissat B."/>
            <person name="Duncan S.H."/>
            <person name="Flint H.J."/>
        </authorList>
    </citation>
    <scope>NUCLEOTIDE SEQUENCE</scope>
    <source>
        <strain evidence="2">CGMCC 1.8884</strain>
    </source>
</reference>
<evidence type="ECO:0000313" key="2">
    <source>
        <dbReference type="EMBL" id="GGP29952.1"/>
    </source>
</evidence>
<dbReference type="GeneID" id="59164378"/>
<reference evidence="1" key="2">
    <citation type="journal article" date="2014" name="Int. J. Syst. Evol. Microbiol.">
        <title>Complete genome sequence of Corynebacterium casei LMG S-19264T (=DSM 44701T), isolated from a smear-ripened cheese.</title>
        <authorList>
            <consortium name="US DOE Joint Genome Institute (JGI-PGF)"/>
            <person name="Walter F."/>
            <person name="Albersmeier A."/>
            <person name="Kalinowski J."/>
            <person name="Ruckert C."/>
        </authorList>
    </citation>
    <scope>NUCLEOTIDE SEQUENCE</scope>
    <source>
        <strain evidence="1">CGMCC 1.8885</strain>
    </source>
</reference>
<dbReference type="Proteomes" id="UP000652720">
    <property type="component" value="Unassembled WGS sequence"/>
</dbReference>
<evidence type="ECO:0000313" key="4">
    <source>
        <dbReference type="Proteomes" id="UP000652720"/>
    </source>
</evidence>